<dbReference type="Ensembl" id="ENSANAT00000051622.1">
    <property type="protein sequence ID" value="ENSANAP00000033563.1"/>
    <property type="gene ID" value="ENSANAG00000034450.1"/>
</dbReference>
<dbReference type="GO" id="GO:0004435">
    <property type="term" value="F:phosphatidylinositol-4,5-bisphosphate phospholipase C activity"/>
    <property type="evidence" value="ECO:0007669"/>
    <property type="project" value="UniProtKB-EC"/>
</dbReference>
<evidence type="ECO:0000256" key="5">
    <source>
        <dbReference type="ARBA" id="ARBA00022801"/>
    </source>
</evidence>
<dbReference type="SUPFAM" id="SSF47473">
    <property type="entry name" value="EF-hand"/>
    <property type="match status" value="1"/>
</dbReference>
<dbReference type="PROSITE" id="PS50008">
    <property type="entry name" value="PIPLC_Y_DOMAIN"/>
    <property type="match status" value="1"/>
</dbReference>
<keyword evidence="6" id="KW-0106">Calcium</keyword>
<dbReference type="STRING" id="37293.ENSANAP00000033563"/>
<keyword evidence="7 15" id="KW-0442">Lipid degradation</keyword>
<dbReference type="FunFam" id="1.10.238.10:FF:000144">
    <property type="entry name" value="Phosphoinositide phospholipase C"/>
    <property type="match status" value="1"/>
</dbReference>
<evidence type="ECO:0000259" key="19">
    <source>
        <dbReference type="PROSITE" id="PS50008"/>
    </source>
</evidence>
<dbReference type="InterPro" id="IPR018247">
    <property type="entry name" value="EF_Hand_1_Ca_BS"/>
</dbReference>
<dbReference type="Gene3D" id="3.20.20.190">
    <property type="entry name" value="Phosphatidylinositol (PI) phosphodiesterase"/>
    <property type="match status" value="3"/>
</dbReference>
<dbReference type="SMART" id="SM00054">
    <property type="entry name" value="EFh"/>
    <property type="match status" value="2"/>
</dbReference>
<dbReference type="SMART" id="SM00148">
    <property type="entry name" value="PLCXc"/>
    <property type="match status" value="1"/>
</dbReference>
<dbReference type="Gene3D" id="2.60.40.150">
    <property type="entry name" value="C2 domain"/>
    <property type="match status" value="1"/>
</dbReference>
<evidence type="ECO:0000256" key="2">
    <source>
        <dbReference type="ARBA" id="ARBA00022553"/>
    </source>
</evidence>
<evidence type="ECO:0000256" key="12">
    <source>
        <dbReference type="ARBA" id="ARBA00023726"/>
    </source>
</evidence>
<dbReference type="EC" id="3.1.4.11" evidence="15"/>
<dbReference type="CDD" id="cd13363">
    <property type="entry name" value="PH_PLC_delta"/>
    <property type="match status" value="1"/>
</dbReference>
<name>A0A2K5EK13_AOTNA</name>
<feature type="compositionally biased region" description="Polar residues" evidence="16">
    <location>
        <begin position="398"/>
        <end position="423"/>
    </location>
</feature>
<dbReference type="InterPro" id="IPR001192">
    <property type="entry name" value="PI-PLC_fam"/>
</dbReference>
<dbReference type="InterPro" id="IPR017946">
    <property type="entry name" value="PLC-like_Pdiesterase_TIM-brl"/>
</dbReference>
<keyword evidence="4" id="KW-0677">Repeat</keyword>
<sequence length="831" mass="92951">MQCLGIRSRSRSRELYLQEQSLKVAALNGQRLGLQDDKDLQALLKGSQLLKVKSSSWRRERFYKLQEDCKTIWQESRKVMRTPESQLFSIEDIQEVRMGRRTEGLEKFARDVPEDRCFSIVFKDQRNTLDLIAPSPADAQHWVLGLRKIIHHSGSMDQRQKLQHWIHSCLRKADKNKDNKMSFKELQNFLKELNIQVDDSYARKIFRECDRSQTDSLEDEEIEAFYKMLTQRAEIDRTFAEAAGSGETLSVDQLVAFLRHQQREEAAGPALALSLIERYEPSETAKAQRQMTKDGFLMYLLSADGSAFSLAHRRVYQDMGQPLSHYLVSSSHNTYLLEDQLTGPSSTEAYIRCCPRKPWGGSLGGTQDRTWRVLAATLPTGHCAKAAAAWSWTAGTGPTRNPSSTMATLSLPRSSSATCSGPSGTTPSRWACPWPARSGLLGVASPPNVPLGLQASPYPVILSLENHCTLEQQRVMARHLHGILGPMLLNRPLDGVTNSLPSPEQLKGKILLKGKKLGGLLPPGGEGGPEATVVSDEDEAAEMEDEAVRSRVQHKPKEDKLRLAQELSDMVIYCKSVHFGGFSSPGTPGQAFYEMASFSENRALRLLQESGNSFVRHNVGRLSRIYPAGWRTDSSNYSPVEMWNGGCQIVALNFQTPGPEMDVYQGRFQDNGACGYVLKPAFLRDPNATFNPRALAQGPWWARKRLNIRVISGQQLPKVNKNKNSIVDPKVTVEIHGVSRDVASRQTAVITNNGFNPWWDTEFAFEVVVPDLALVRFVVEDYDASSKNDFIGQSTIPLNSLKQGYRHVHLLSKNGDQHPSATLFVKISLQD</sequence>
<dbReference type="Proteomes" id="UP000233020">
    <property type="component" value="Unplaced"/>
</dbReference>
<dbReference type="Gene3D" id="2.30.29.30">
    <property type="entry name" value="Pleckstrin-homology domain (PH domain)/Phosphotyrosine-binding domain (PTB)"/>
    <property type="match status" value="1"/>
</dbReference>
<evidence type="ECO:0000256" key="7">
    <source>
        <dbReference type="ARBA" id="ARBA00022963"/>
    </source>
</evidence>
<evidence type="ECO:0000256" key="14">
    <source>
        <dbReference type="ARBA" id="ARBA00062669"/>
    </source>
</evidence>
<comment type="subunit">
    <text evidence="14">Interacts with TGM2.</text>
</comment>
<dbReference type="Pfam" id="PF16457">
    <property type="entry name" value="PH_12"/>
    <property type="match status" value="1"/>
</dbReference>
<dbReference type="GO" id="GO:0141212">
    <property type="term" value="P:phospholipase C/protein kinase C signal transduction"/>
    <property type="evidence" value="ECO:0007669"/>
    <property type="project" value="Ensembl"/>
</dbReference>
<dbReference type="PROSITE" id="PS50222">
    <property type="entry name" value="EF_HAND_2"/>
    <property type="match status" value="1"/>
</dbReference>
<gene>
    <name evidence="21" type="primary">PLCD1</name>
</gene>
<dbReference type="PANTHER" id="PTHR10336:SF210">
    <property type="entry name" value="1-PHOSPHATIDYLINOSITOL 4,5-BISPHOSPHATE PHOSPHODIESTERASE DELTA-1"/>
    <property type="match status" value="1"/>
</dbReference>
<dbReference type="PROSITE" id="PS50007">
    <property type="entry name" value="PIPLC_X_DOMAIN"/>
    <property type="match status" value="1"/>
</dbReference>
<feature type="domain" description="C2" evidence="18">
    <location>
        <begin position="684"/>
        <end position="812"/>
    </location>
</feature>
<evidence type="ECO:0000256" key="6">
    <source>
        <dbReference type="ARBA" id="ARBA00022837"/>
    </source>
</evidence>
<feature type="domain" description="PH" evidence="17">
    <location>
        <begin position="42"/>
        <end position="151"/>
    </location>
</feature>
<evidence type="ECO:0000256" key="3">
    <source>
        <dbReference type="ARBA" id="ARBA00022723"/>
    </source>
</evidence>
<evidence type="ECO:0000256" key="1">
    <source>
        <dbReference type="ARBA" id="ARBA00001913"/>
    </source>
</evidence>
<dbReference type="GO" id="GO:0070300">
    <property type="term" value="F:phosphatidic acid binding"/>
    <property type="evidence" value="ECO:0007669"/>
    <property type="project" value="Ensembl"/>
</dbReference>
<dbReference type="GO" id="GO:0120548">
    <property type="term" value="F:phosphatidylinositol phospholipase C activity"/>
    <property type="evidence" value="ECO:0007669"/>
    <property type="project" value="RHEA"/>
</dbReference>
<keyword evidence="3" id="KW-0479">Metal-binding</keyword>
<keyword evidence="22" id="KW-1185">Reference proteome</keyword>
<comment type="function">
    <text evidence="13">The production of the second messenger molecules diacylglycerol (DAG) and inositol 1,4,5-trisphosphate (IP3) is mediated by activated phosphatidylinositol-specific phospholipase C enzymes. Essential for trophoblast and placental development. Binds phosphatidylinositol 4,5-bisphosphate.</text>
</comment>
<dbReference type="AlphaFoldDB" id="A0A2K5EK13"/>
<dbReference type="SUPFAM" id="SSF50729">
    <property type="entry name" value="PH domain-like"/>
    <property type="match status" value="1"/>
</dbReference>
<keyword evidence="2" id="KW-0597">Phosphoprotein</keyword>
<dbReference type="InterPro" id="IPR000909">
    <property type="entry name" value="PLipase_C_PInositol-sp_X_dom"/>
</dbReference>
<comment type="catalytic activity">
    <reaction evidence="12">
        <text>a 1,2-diacyl-sn-glycero-3-phospho-(1D-myo-inositol) + H2O = 1D-myo-inositol 1-phosphate + a 1,2-diacyl-sn-glycerol + H(+)</text>
        <dbReference type="Rhea" id="RHEA:43484"/>
        <dbReference type="ChEBI" id="CHEBI:15377"/>
        <dbReference type="ChEBI" id="CHEBI:15378"/>
        <dbReference type="ChEBI" id="CHEBI:17815"/>
        <dbReference type="ChEBI" id="CHEBI:57880"/>
        <dbReference type="ChEBI" id="CHEBI:58433"/>
    </reaction>
    <physiologicalReaction direction="left-to-right" evidence="12">
        <dbReference type="Rhea" id="RHEA:43485"/>
    </physiologicalReaction>
</comment>
<dbReference type="Pfam" id="PF00168">
    <property type="entry name" value="C2"/>
    <property type="match status" value="1"/>
</dbReference>
<dbReference type="SMART" id="SM00239">
    <property type="entry name" value="C2"/>
    <property type="match status" value="1"/>
</dbReference>
<dbReference type="Pfam" id="PF09279">
    <property type="entry name" value="EF-hand_like"/>
    <property type="match status" value="1"/>
</dbReference>
<dbReference type="PROSITE" id="PS50003">
    <property type="entry name" value="PH_DOMAIN"/>
    <property type="match status" value="1"/>
</dbReference>
<dbReference type="GO" id="GO:0001786">
    <property type="term" value="F:phosphatidylserine binding"/>
    <property type="evidence" value="ECO:0007669"/>
    <property type="project" value="Ensembl"/>
</dbReference>
<dbReference type="InterPro" id="IPR001849">
    <property type="entry name" value="PH_domain"/>
</dbReference>
<evidence type="ECO:0000256" key="11">
    <source>
        <dbReference type="ARBA" id="ARBA00023674"/>
    </source>
</evidence>
<evidence type="ECO:0000256" key="13">
    <source>
        <dbReference type="ARBA" id="ARBA00058871"/>
    </source>
</evidence>
<feature type="domain" description="PI-PLC Y-box" evidence="19">
    <location>
        <begin position="567"/>
        <end position="684"/>
    </location>
</feature>
<dbReference type="FunFam" id="2.60.40.150:FF:000098">
    <property type="entry name" value="Phosphoinositide phospholipase C"/>
    <property type="match status" value="1"/>
</dbReference>
<dbReference type="Pfam" id="PF00387">
    <property type="entry name" value="PI-PLC-Y"/>
    <property type="match status" value="1"/>
</dbReference>
<reference evidence="21" key="1">
    <citation type="submission" date="2025-08" db="UniProtKB">
        <authorList>
            <consortium name="Ensembl"/>
        </authorList>
    </citation>
    <scope>IDENTIFICATION</scope>
</reference>
<feature type="domain" description="EF-hand" evidence="20">
    <location>
        <begin position="161"/>
        <end position="196"/>
    </location>
</feature>
<keyword evidence="5 15" id="KW-0378">Hydrolase</keyword>
<evidence type="ECO:0000259" key="18">
    <source>
        <dbReference type="PROSITE" id="PS50004"/>
    </source>
</evidence>
<evidence type="ECO:0000313" key="22">
    <source>
        <dbReference type="Proteomes" id="UP000233020"/>
    </source>
</evidence>
<dbReference type="GO" id="GO:0005509">
    <property type="term" value="F:calcium ion binding"/>
    <property type="evidence" value="ECO:0007669"/>
    <property type="project" value="InterPro"/>
</dbReference>
<dbReference type="SMART" id="SM00149">
    <property type="entry name" value="PLCYc"/>
    <property type="match status" value="1"/>
</dbReference>
<dbReference type="CDD" id="cd16217">
    <property type="entry name" value="EFh_PI-PLCdelta1"/>
    <property type="match status" value="1"/>
</dbReference>
<dbReference type="GO" id="GO:0016042">
    <property type="term" value="P:lipid catabolic process"/>
    <property type="evidence" value="ECO:0007669"/>
    <property type="project" value="UniProtKB-KW"/>
</dbReference>
<dbReference type="Pfam" id="PF00388">
    <property type="entry name" value="PI-PLC-X"/>
    <property type="match status" value="2"/>
</dbReference>
<dbReference type="InterPro" id="IPR035892">
    <property type="entry name" value="C2_domain_sf"/>
</dbReference>
<evidence type="ECO:0000256" key="15">
    <source>
        <dbReference type="RuleBase" id="RU361133"/>
    </source>
</evidence>
<keyword evidence="9" id="KW-0325">Glycoprotein</keyword>
<dbReference type="GO" id="GO:0046488">
    <property type="term" value="P:phosphatidylinositol metabolic process"/>
    <property type="evidence" value="ECO:0007669"/>
    <property type="project" value="Ensembl"/>
</dbReference>
<feature type="region of interest" description="Disordered" evidence="16">
    <location>
        <begin position="395"/>
        <end position="423"/>
    </location>
</feature>
<keyword evidence="10" id="KW-0807">Transducer</keyword>
<dbReference type="FunFam" id="2.30.29.30:FF:000088">
    <property type="entry name" value="Phosphoinositide phospholipase C"/>
    <property type="match status" value="1"/>
</dbReference>
<dbReference type="GO" id="GO:0005737">
    <property type="term" value="C:cytoplasm"/>
    <property type="evidence" value="ECO:0007669"/>
    <property type="project" value="Ensembl"/>
</dbReference>
<proteinExistence type="predicted"/>
<dbReference type="PANTHER" id="PTHR10336">
    <property type="entry name" value="PHOSPHOINOSITIDE-SPECIFIC PHOSPHOLIPASE C FAMILY PROTEIN"/>
    <property type="match status" value="1"/>
</dbReference>
<comment type="catalytic activity">
    <reaction evidence="11">
        <text>a 1,2-diacyl-sn-glycero-3-phospho-(1D-myo-inositol-4,5-bisphosphate) + H2O = 1D-myo-inositol 1,4,5-trisphosphate + a 1,2-diacyl-sn-glycerol + H(+)</text>
        <dbReference type="Rhea" id="RHEA:33179"/>
        <dbReference type="ChEBI" id="CHEBI:15377"/>
        <dbReference type="ChEBI" id="CHEBI:15378"/>
        <dbReference type="ChEBI" id="CHEBI:17815"/>
        <dbReference type="ChEBI" id="CHEBI:58456"/>
        <dbReference type="ChEBI" id="CHEBI:203600"/>
        <dbReference type="EC" id="3.1.4.11"/>
    </reaction>
    <physiologicalReaction direction="left-to-right" evidence="11">
        <dbReference type="Rhea" id="RHEA:33180"/>
    </physiologicalReaction>
</comment>
<evidence type="ECO:0000256" key="10">
    <source>
        <dbReference type="ARBA" id="ARBA00023224"/>
    </source>
</evidence>
<dbReference type="InterPro" id="IPR011992">
    <property type="entry name" value="EF-hand-dom_pair"/>
</dbReference>
<evidence type="ECO:0000256" key="16">
    <source>
        <dbReference type="SAM" id="MobiDB-lite"/>
    </source>
</evidence>
<keyword evidence="8 15" id="KW-0443">Lipid metabolism</keyword>
<dbReference type="PROSITE" id="PS00018">
    <property type="entry name" value="EF_HAND_1"/>
    <property type="match status" value="2"/>
</dbReference>
<dbReference type="InterPro" id="IPR002048">
    <property type="entry name" value="EF_hand_dom"/>
</dbReference>
<dbReference type="GO" id="GO:0005886">
    <property type="term" value="C:plasma membrane"/>
    <property type="evidence" value="ECO:0007669"/>
    <property type="project" value="TreeGrafter"/>
</dbReference>
<dbReference type="SUPFAM" id="SSF51695">
    <property type="entry name" value="PLC-like phosphodiesterases"/>
    <property type="match status" value="1"/>
</dbReference>
<evidence type="ECO:0000256" key="9">
    <source>
        <dbReference type="ARBA" id="ARBA00023180"/>
    </source>
</evidence>
<dbReference type="InterPro" id="IPR011993">
    <property type="entry name" value="PH-like_dom_sf"/>
</dbReference>
<dbReference type="GlyCosmos" id="A0A2K5EK13">
    <property type="glycosylation" value="2 sites, No reported glycans"/>
</dbReference>
<dbReference type="InterPro" id="IPR001711">
    <property type="entry name" value="PLipase_C_Pinositol-sp_Y"/>
</dbReference>
<dbReference type="InterPro" id="IPR046975">
    <property type="entry name" value="PLC-delta1_EF"/>
</dbReference>
<dbReference type="GO" id="GO:0005546">
    <property type="term" value="F:phosphatidylinositol-4,5-bisphosphate binding"/>
    <property type="evidence" value="ECO:0007669"/>
    <property type="project" value="Ensembl"/>
</dbReference>
<accession>A0A2K5EK13</accession>
<dbReference type="InterPro" id="IPR000008">
    <property type="entry name" value="C2_dom"/>
</dbReference>
<dbReference type="CDD" id="cd00275">
    <property type="entry name" value="C2_PLC_like"/>
    <property type="match status" value="1"/>
</dbReference>
<evidence type="ECO:0000313" key="21">
    <source>
        <dbReference type="Ensembl" id="ENSANAP00000033563.1"/>
    </source>
</evidence>
<comment type="cofactor">
    <cofactor evidence="1">
        <name>Ca(2+)</name>
        <dbReference type="ChEBI" id="CHEBI:29108"/>
    </cofactor>
</comment>
<evidence type="ECO:0000259" key="17">
    <source>
        <dbReference type="PROSITE" id="PS50003"/>
    </source>
</evidence>
<dbReference type="FunFam" id="1.10.238.10:FF:000071">
    <property type="entry name" value="Phosphoinositide phospholipase C"/>
    <property type="match status" value="1"/>
</dbReference>
<evidence type="ECO:0000259" key="20">
    <source>
        <dbReference type="PROSITE" id="PS50222"/>
    </source>
</evidence>
<dbReference type="SUPFAM" id="SSF49562">
    <property type="entry name" value="C2 domain (Calcium/lipid-binding domain, CaLB)"/>
    <property type="match status" value="1"/>
</dbReference>
<dbReference type="FunFam" id="3.20.20.190:FF:000018">
    <property type="entry name" value="Phosphoinositide phospholipase C"/>
    <property type="match status" value="1"/>
</dbReference>
<reference evidence="21" key="2">
    <citation type="submission" date="2025-09" db="UniProtKB">
        <authorList>
            <consortium name="Ensembl"/>
        </authorList>
    </citation>
    <scope>IDENTIFICATION</scope>
</reference>
<dbReference type="PROSITE" id="PS50004">
    <property type="entry name" value="C2"/>
    <property type="match status" value="1"/>
</dbReference>
<evidence type="ECO:0000256" key="8">
    <source>
        <dbReference type="ARBA" id="ARBA00023098"/>
    </source>
</evidence>
<dbReference type="GO" id="GO:0032794">
    <property type="term" value="F:GTPase activating protein binding"/>
    <property type="evidence" value="ECO:0007669"/>
    <property type="project" value="Ensembl"/>
</dbReference>
<dbReference type="GeneTree" id="ENSGT00940000158392"/>
<dbReference type="SMART" id="SM00233">
    <property type="entry name" value="PH"/>
    <property type="match status" value="1"/>
</dbReference>
<protein>
    <recommendedName>
        <fullName evidence="15">Phosphoinositide phospholipase C</fullName>
        <ecNumber evidence="15">3.1.4.11</ecNumber>
    </recommendedName>
</protein>
<dbReference type="InterPro" id="IPR015359">
    <property type="entry name" value="PLC_EF-hand-like"/>
</dbReference>
<dbReference type="PRINTS" id="PR00390">
    <property type="entry name" value="PHPHLIPASEC"/>
</dbReference>
<organism evidence="21 22">
    <name type="scientific">Aotus nancymaae</name>
    <name type="common">Ma's night monkey</name>
    <dbReference type="NCBI Taxonomy" id="37293"/>
    <lineage>
        <taxon>Eukaryota</taxon>
        <taxon>Metazoa</taxon>
        <taxon>Chordata</taxon>
        <taxon>Craniata</taxon>
        <taxon>Vertebrata</taxon>
        <taxon>Euteleostomi</taxon>
        <taxon>Mammalia</taxon>
        <taxon>Eutheria</taxon>
        <taxon>Euarchontoglires</taxon>
        <taxon>Primates</taxon>
        <taxon>Haplorrhini</taxon>
        <taxon>Platyrrhini</taxon>
        <taxon>Aotidae</taxon>
        <taxon>Aotus</taxon>
    </lineage>
</organism>
<dbReference type="Gene3D" id="1.10.238.10">
    <property type="entry name" value="EF-hand"/>
    <property type="match status" value="2"/>
</dbReference>
<evidence type="ECO:0000256" key="4">
    <source>
        <dbReference type="ARBA" id="ARBA00022737"/>
    </source>
</evidence>